<protein>
    <submittedName>
        <fullName evidence="2">YhhN-like protein</fullName>
    </submittedName>
</protein>
<dbReference type="AlphaFoldDB" id="A0A1G5BE84"/>
<evidence type="ECO:0000256" key="1">
    <source>
        <dbReference type="SAM" id="Phobius"/>
    </source>
</evidence>
<keyword evidence="1" id="KW-0472">Membrane</keyword>
<name>A0A1G5BE84_9FLAO</name>
<feature type="transmembrane region" description="Helical" evidence="1">
    <location>
        <begin position="139"/>
        <end position="160"/>
    </location>
</feature>
<keyword evidence="3" id="KW-1185">Reference proteome</keyword>
<keyword evidence="1" id="KW-0812">Transmembrane</keyword>
<evidence type="ECO:0000313" key="3">
    <source>
        <dbReference type="Proteomes" id="UP000199354"/>
    </source>
</evidence>
<feature type="transmembrane region" description="Helical" evidence="1">
    <location>
        <begin position="193"/>
        <end position="216"/>
    </location>
</feature>
<dbReference type="RefSeq" id="WP_091140562.1">
    <property type="nucleotide sequence ID" value="NZ_FMVF01000002.1"/>
</dbReference>
<sequence>MKTKTIAYYLYFVACLTALFAIVIDSELLLLLSKPMIIPAVYFYYLTKTRTVNFAMTMVMLLNFAGDTIILLKITDPLFVMVPYFLSYLILIGFLFADIRLTKFSLSNLILTFLVAAGHVLMLYLVLDLQSTEGKRFIVPFTIYGITLSSMVTISVYNYLAGKTIAGFYLMIATFCCLVSDVFYVLYNEHFHLPILSYINSGMQFFTYIFLIQYILNRKSSVVKAIA</sequence>
<feature type="transmembrane region" description="Helical" evidence="1">
    <location>
        <begin position="109"/>
        <end position="127"/>
    </location>
</feature>
<evidence type="ECO:0000313" key="2">
    <source>
        <dbReference type="EMBL" id="SCX88475.1"/>
    </source>
</evidence>
<dbReference type="EMBL" id="FMVF01000002">
    <property type="protein sequence ID" value="SCX88475.1"/>
    <property type="molecule type" value="Genomic_DNA"/>
</dbReference>
<accession>A0A1G5BE84</accession>
<organism evidence="2 3">
    <name type="scientific">Flavobacterium caeni</name>
    <dbReference type="NCBI Taxonomy" id="490189"/>
    <lineage>
        <taxon>Bacteria</taxon>
        <taxon>Pseudomonadati</taxon>
        <taxon>Bacteroidota</taxon>
        <taxon>Flavobacteriia</taxon>
        <taxon>Flavobacteriales</taxon>
        <taxon>Flavobacteriaceae</taxon>
        <taxon>Flavobacterium</taxon>
    </lineage>
</organism>
<feature type="transmembrane region" description="Helical" evidence="1">
    <location>
        <begin position="167"/>
        <end position="187"/>
    </location>
</feature>
<dbReference type="Proteomes" id="UP000199354">
    <property type="component" value="Unassembled WGS sequence"/>
</dbReference>
<gene>
    <name evidence="2" type="ORF">SAMN02927903_00346</name>
</gene>
<reference evidence="2 3" key="1">
    <citation type="submission" date="2016-10" db="EMBL/GenBank/DDBJ databases">
        <authorList>
            <person name="de Groot N.N."/>
        </authorList>
    </citation>
    <scope>NUCLEOTIDE SEQUENCE [LARGE SCALE GENOMIC DNA]</scope>
    <source>
        <strain evidence="2 3">CGMCC 1.7031</strain>
    </source>
</reference>
<proteinExistence type="predicted"/>
<feature type="transmembrane region" description="Helical" evidence="1">
    <location>
        <begin position="78"/>
        <end position="97"/>
    </location>
</feature>
<keyword evidence="1" id="KW-1133">Transmembrane helix</keyword>
<dbReference type="STRING" id="490189.SAMN02927903_00346"/>
<feature type="transmembrane region" description="Helical" evidence="1">
    <location>
        <begin position="6"/>
        <end position="32"/>
    </location>
</feature>
<feature type="transmembrane region" description="Helical" evidence="1">
    <location>
        <begin position="52"/>
        <end position="72"/>
    </location>
</feature>